<organism evidence="2 3">
    <name type="scientific">Pelagibius litoralis</name>
    <dbReference type="NCBI Taxonomy" id="374515"/>
    <lineage>
        <taxon>Bacteria</taxon>
        <taxon>Pseudomonadati</taxon>
        <taxon>Pseudomonadota</taxon>
        <taxon>Alphaproteobacteria</taxon>
        <taxon>Rhodospirillales</taxon>
        <taxon>Rhodovibrionaceae</taxon>
        <taxon>Pelagibius</taxon>
    </lineage>
</organism>
<dbReference type="Proteomes" id="UP000761264">
    <property type="component" value="Unassembled WGS sequence"/>
</dbReference>
<gene>
    <name evidence="2" type="ORF">HBA54_13470</name>
</gene>
<dbReference type="InterPro" id="IPR036388">
    <property type="entry name" value="WH-like_DNA-bd_sf"/>
</dbReference>
<dbReference type="AlphaFoldDB" id="A0A967EYC6"/>
<dbReference type="EMBL" id="JAAQPH010000009">
    <property type="protein sequence ID" value="NIA69605.1"/>
    <property type="molecule type" value="Genomic_DNA"/>
</dbReference>
<keyword evidence="3" id="KW-1185">Reference proteome</keyword>
<dbReference type="SMART" id="SM00347">
    <property type="entry name" value="HTH_MARR"/>
    <property type="match status" value="1"/>
</dbReference>
<reference evidence="2" key="1">
    <citation type="submission" date="2020-03" db="EMBL/GenBank/DDBJ databases">
        <title>Genome of Pelagibius litoralis DSM 21314T.</title>
        <authorList>
            <person name="Wang G."/>
        </authorList>
    </citation>
    <scope>NUCLEOTIDE SEQUENCE</scope>
    <source>
        <strain evidence="2">DSM 21314</strain>
    </source>
</reference>
<dbReference type="InterPro" id="IPR000835">
    <property type="entry name" value="HTH_MarR-typ"/>
</dbReference>
<comment type="caution">
    <text evidence="2">The sequence shown here is derived from an EMBL/GenBank/DDBJ whole genome shotgun (WGS) entry which is preliminary data.</text>
</comment>
<evidence type="ECO:0000313" key="3">
    <source>
        <dbReference type="Proteomes" id="UP000761264"/>
    </source>
</evidence>
<dbReference type="Pfam" id="PF12802">
    <property type="entry name" value="MarR_2"/>
    <property type="match status" value="1"/>
</dbReference>
<evidence type="ECO:0000259" key="1">
    <source>
        <dbReference type="SMART" id="SM00347"/>
    </source>
</evidence>
<proteinExistence type="predicted"/>
<name>A0A967EYC6_9PROT</name>
<dbReference type="GO" id="GO:0003700">
    <property type="term" value="F:DNA-binding transcription factor activity"/>
    <property type="evidence" value="ECO:0007669"/>
    <property type="project" value="InterPro"/>
</dbReference>
<dbReference type="Gene3D" id="1.10.10.10">
    <property type="entry name" value="Winged helix-like DNA-binding domain superfamily/Winged helix DNA-binding domain"/>
    <property type="match status" value="1"/>
</dbReference>
<evidence type="ECO:0000313" key="2">
    <source>
        <dbReference type="EMBL" id="NIA69605.1"/>
    </source>
</evidence>
<feature type="domain" description="HTH marR-type" evidence="1">
    <location>
        <begin position="17"/>
        <end position="117"/>
    </location>
</feature>
<sequence length="140" mass="15366">MLEVSATFFKLRAVGQRGGSVTAWGGGLWGLLHSLQTQGPQTVPQLARARPVARQHIQKLADEMAAEGLVEFVENPAHKRSRLLRPTPEGEAVYLEITDELLTLCRDFSTGQDLDDLQTSLSTIRDLKESLAALLDDENA</sequence>
<dbReference type="InterPro" id="IPR036390">
    <property type="entry name" value="WH_DNA-bd_sf"/>
</dbReference>
<dbReference type="SUPFAM" id="SSF46785">
    <property type="entry name" value="Winged helix' DNA-binding domain"/>
    <property type="match status" value="1"/>
</dbReference>
<accession>A0A967EYC6</accession>
<protein>
    <submittedName>
        <fullName evidence="2">MarR family transcriptional regulator</fullName>
    </submittedName>
</protein>